<dbReference type="SUPFAM" id="SSF53223">
    <property type="entry name" value="Aminoacid dehydrogenase-like, N-terminal domain"/>
    <property type="match status" value="1"/>
</dbReference>
<comment type="caution">
    <text evidence="7">The sequence shown here is derived from an EMBL/GenBank/DDBJ whole genome shotgun (WGS) entry which is preliminary data.</text>
</comment>
<proteinExistence type="inferred from homology"/>
<dbReference type="InterPro" id="IPR036291">
    <property type="entry name" value="NAD(P)-bd_dom_sf"/>
</dbReference>
<feature type="domain" description="Malic enzyme N-terminal" evidence="6">
    <location>
        <begin position="116"/>
        <end position="297"/>
    </location>
</feature>
<dbReference type="Proteomes" id="UP001154282">
    <property type="component" value="Unassembled WGS sequence"/>
</dbReference>
<comment type="cofactor">
    <cofactor evidence="4">
        <name>Mg(2+)</name>
        <dbReference type="ChEBI" id="CHEBI:18420"/>
    </cofactor>
    <cofactor evidence="4">
        <name>Mn(2+)</name>
        <dbReference type="ChEBI" id="CHEBI:29035"/>
    </cofactor>
    <text evidence="4">Divalent metal cations. Prefers magnesium or manganese.</text>
</comment>
<dbReference type="NCBIfam" id="NF010052">
    <property type="entry name" value="PRK13529.1"/>
    <property type="match status" value="1"/>
</dbReference>
<dbReference type="AlphaFoldDB" id="A0AAV0KTV4"/>
<evidence type="ECO:0008006" key="9">
    <source>
        <dbReference type="Google" id="ProtNLM"/>
    </source>
</evidence>
<dbReference type="GO" id="GO:0006108">
    <property type="term" value="P:malate metabolic process"/>
    <property type="evidence" value="ECO:0007669"/>
    <property type="project" value="TreeGrafter"/>
</dbReference>
<dbReference type="FunFam" id="3.40.50.10380:FF:000002">
    <property type="entry name" value="Malic enzyme"/>
    <property type="match status" value="1"/>
</dbReference>
<dbReference type="EMBL" id="CAMGYJ010000005">
    <property type="protein sequence ID" value="CAI0425587.1"/>
    <property type="molecule type" value="Genomic_DNA"/>
</dbReference>
<dbReference type="Gene3D" id="3.40.50.720">
    <property type="entry name" value="NAD(P)-binding Rossmann-like Domain"/>
    <property type="match status" value="1"/>
</dbReference>
<dbReference type="GO" id="GO:0051287">
    <property type="term" value="F:NAD binding"/>
    <property type="evidence" value="ECO:0007669"/>
    <property type="project" value="InterPro"/>
</dbReference>
<reference evidence="7" key="1">
    <citation type="submission" date="2022-08" db="EMBL/GenBank/DDBJ databases">
        <authorList>
            <person name="Gutierrez-Valencia J."/>
        </authorList>
    </citation>
    <scope>NUCLEOTIDE SEQUENCE</scope>
</reference>
<evidence type="ECO:0000259" key="6">
    <source>
        <dbReference type="SMART" id="SM01274"/>
    </source>
</evidence>
<dbReference type="SMART" id="SM01274">
    <property type="entry name" value="malic"/>
    <property type="match status" value="1"/>
</dbReference>
<feature type="binding site" evidence="4">
    <location>
        <position position="306"/>
    </location>
    <ligand>
        <name>a divalent metal cation</name>
        <dbReference type="ChEBI" id="CHEBI:60240"/>
    </ligand>
</feature>
<keyword evidence="8" id="KW-1185">Reference proteome</keyword>
<evidence type="ECO:0000313" key="8">
    <source>
        <dbReference type="Proteomes" id="UP001154282"/>
    </source>
</evidence>
<gene>
    <name evidence="7" type="ORF">LITE_LOCUS20461</name>
</gene>
<dbReference type="InterPro" id="IPR012302">
    <property type="entry name" value="Malic_NAD-bd"/>
</dbReference>
<feature type="binding site" evidence="4">
    <location>
        <position position="282"/>
    </location>
    <ligand>
        <name>a divalent metal cation</name>
        <dbReference type="ChEBI" id="CHEBI:60240"/>
    </ligand>
</feature>
<dbReference type="SUPFAM" id="SSF51735">
    <property type="entry name" value="NAD(P)-binding Rossmann-fold domains"/>
    <property type="match status" value="1"/>
</dbReference>
<protein>
    <recommendedName>
        <fullName evidence="9">Malic enzyme</fullName>
    </recommendedName>
</protein>
<evidence type="ECO:0000259" key="5">
    <source>
        <dbReference type="SMART" id="SM00919"/>
    </source>
</evidence>
<organism evidence="7 8">
    <name type="scientific">Linum tenue</name>
    <dbReference type="NCBI Taxonomy" id="586396"/>
    <lineage>
        <taxon>Eukaryota</taxon>
        <taxon>Viridiplantae</taxon>
        <taxon>Streptophyta</taxon>
        <taxon>Embryophyta</taxon>
        <taxon>Tracheophyta</taxon>
        <taxon>Spermatophyta</taxon>
        <taxon>Magnoliopsida</taxon>
        <taxon>eudicotyledons</taxon>
        <taxon>Gunneridae</taxon>
        <taxon>Pentapetalae</taxon>
        <taxon>rosids</taxon>
        <taxon>fabids</taxon>
        <taxon>Malpighiales</taxon>
        <taxon>Linaceae</taxon>
        <taxon>Linum</taxon>
    </lineage>
</organism>
<dbReference type="SMART" id="SM00919">
    <property type="entry name" value="Malic_M"/>
    <property type="match status" value="1"/>
</dbReference>
<evidence type="ECO:0000313" key="7">
    <source>
        <dbReference type="EMBL" id="CAI0425587.1"/>
    </source>
</evidence>
<dbReference type="InterPro" id="IPR037062">
    <property type="entry name" value="Malic_N_dom_sf"/>
</dbReference>
<dbReference type="PIRSF" id="PIRSF000106">
    <property type="entry name" value="ME"/>
    <property type="match status" value="1"/>
</dbReference>
<evidence type="ECO:0000256" key="3">
    <source>
        <dbReference type="PIRSR" id="PIRSR000106-2"/>
    </source>
</evidence>
<dbReference type="PANTHER" id="PTHR23406:SF89">
    <property type="entry name" value="NADP-DEPENDENT MALIC ENZYME 1"/>
    <property type="match status" value="1"/>
</dbReference>
<dbReference type="Gene3D" id="3.40.50.10380">
    <property type="entry name" value="Malic enzyme, N-terminal domain"/>
    <property type="match status" value="1"/>
</dbReference>
<dbReference type="PANTHER" id="PTHR23406">
    <property type="entry name" value="MALIC ENZYME-RELATED"/>
    <property type="match status" value="1"/>
</dbReference>
<keyword evidence="4" id="KW-0479">Metal-binding</keyword>
<comment type="similarity">
    <text evidence="1">Belongs to the malic enzymes family.</text>
</comment>
<name>A0AAV0KTV4_9ROSI</name>
<dbReference type="PRINTS" id="PR00072">
    <property type="entry name" value="MALOXRDTASE"/>
</dbReference>
<dbReference type="InterPro" id="IPR046346">
    <property type="entry name" value="Aminoacid_DH-like_N_sf"/>
</dbReference>
<dbReference type="GO" id="GO:0046872">
    <property type="term" value="F:metal ion binding"/>
    <property type="evidence" value="ECO:0007669"/>
    <property type="project" value="UniProtKB-KW"/>
</dbReference>
<evidence type="ECO:0000256" key="4">
    <source>
        <dbReference type="PIRSR" id="PIRSR000106-3"/>
    </source>
</evidence>
<dbReference type="Pfam" id="PF03949">
    <property type="entry name" value="Malic_M"/>
    <property type="match status" value="1"/>
</dbReference>
<sequence length="410" mass="45847">MESTMKELGDSASVLDLDPKTAVGGGVEDVYGEDFATEDQLITPWTVSVASGYSLLRDPRHNKGLAFTEKERDAHYLSGLLPPVVLSQQLQEKKLMNSIRQYQLPIQKYMAMMELEERNERLFYKLLIDNVEELLPVVYTPTVGEACQKYGSIFRRPQGLYISLKEKGRVLDVLKNWPERSIQVIVVTDGERILGLGDLGCQGMGIPVGKLSLYTALGGIRPSACLPITIDVGTNNEKLLNDEFYIGLKQRRATGQEYSELLHEFMSAVKQCYGEKVLIQFEDFANHNAFELLAKYRTSHLVFNDDIQGNNAYIFPGFGLGVVMSGAIRVHDDMLLAASEALAEQVTDAEYEKGLIYPPFSKIRKISAEIAAKVAAKAYELGLASRIPRPASLVKYAESCMYSPVYRNYR</sequence>
<feature type="binding site" evidence="4">
    <location>
        <position position="283"/>
    </location>
    <ligand>
        <name>a divalent metal cation</name>
        <dbReference type="ChEBI" id="CHEBI:60240"/>
    </ligand>
</feature>
<evidence type="ECO:0000256" key="1">
    <source>
        <dbReference type="ARBA" id="ARBA00008785"/>
    </source>
</evidence>
<feature type="binding site" evidence="3">
    <location>
        <position position="192"/>
    </location>
    <ligand>
        <name>(S)-malate</name>
        <dbReference type="ChEBI" id="CHEBI:15589"/>
    </ligand>
</feature>
<dbReference type="Pfam" id="PF00390">
    <property type="entry name" value="malic"/>
    <property type="match status" value="1"/>
</dbReference>
<accession>A0AAV0KTV4</accession>
<evidence type="ECO:0000256" key="2">
    <source>
        <dbReference type="PIRSR" id="PIRSR000106-1"/>
    </source>
</evidence>
<dbReference type="InterPro" id="IPR001891">
    <property type="entry name" value="Malic_OxRdtase"/>
</dbReference>
<dbReference type="GO" id="GO:0009507">
    <property type="term" value="C:chloroplast"/>
    <property type="evidence" value="ECO:0007669"/>
    <property type="project" value="TreeGrafter"/>
</dbReference>
<dbReference type="GO" id="GO:0004473">
    <property type="term" value="F:malate dehydrogenase (decarboxylating) (NADP+) activity"/>
    <property type="evidence" value="ECO:0007669"/>
    <property type="project" value="TreeGrafter"/>
</dbReference>
<feature type="active site" description="Proton donor" evidence="2">
    <location>
        <position position="139"/>
    </location>
</feature>
<feature type="active site" description="Proton acceptor" evidence="2">
    <location>
        <position position="210"/>
    </location>
</feature>
<dbReference type="InterPro" id="IPR012301">
    <property type="entry name" value="Malic_N_dom"/>
</dbReference>
<feature type="domain" description="Malic enzyme NAD-binding" evidence="5">
    <location>
        <begin position="234"/>
        <end position="379"/>
    </location>
</feature>